<proteinExistence type="predicted"/>
<dbReference type="InterPro" id="IPR019920">
    <property type="entry name" value="F420-binding_dom_put"/>
</dbReference>
<evidence type="ECO:0000313" key="4">
    <source>
        <dbReference type="Proteomes" id="UP001138997"/>
    </source>
</evidence>
<dbReference type="Gene3D" id="2.30.110.10">
    <property type="entry name" value="Electron Transport, Fmn-binding Protein, Chain A"/>
    <property type="match status" value="1"/>
</dbReference>
<organism evidence="3 4">
    <name type="scientific">Kineosporia babensis</name>
    <dbReference type="NCBI Taxonomy" id="499548"/>
    <lineage>
        <taxon>Bacteria</taxon>
        <taxon>Bacillati</taxon>
        <taxon>Actinomycetota</taxon>
        <taxon>Actinomycetes</taxon>
        <taxon>Kineosporiales</taxon>
        <taxon>Kineosporiaceae</taxon>
        <taxon>Kineosporia</taxon>
    </lineage>
</organism>
<keyword evidence="4" id="KW-1185">Reference proteome</keyword>
<evidence type="ECO:0000313" key="3">
    <source>
        <dbReference type="EMBL" id="MCD5313821.1"/>
    </source>
</evidence>
<dbReference type="InterPro" id="IPR011576">
    <property type="entry name" value="Pyridox_Oxase_N"/>
</dbReference>
<evidence type="ECO:0000259" key="2">
    <source>
        <dbReference type="Pfam" id="PF01243"/>
    </source>
</evidence>
<dbReference type="GO" id="GO:0016627">
    <property type="term" value="F:oxidoreductase activity, acting on the CH-CH group of donors"/>
    <property type="evidence" value="ECO:0007669"/>
    <property type="project" value="TreeGrafter"/>
</dbReference>
<keyword evidence="1" id="KW-0560">Oxidoreductase</keyword>
<dbReference type="Pfam" id="PF01243">
    <property type="entry name" value="PNPOx_N"/>
    <property type="match status" value="1"/>
</dbReference>
<reference evidence="3" key="1">
    <citation type="submission" date="2021-11" db="EMBL/GenBank/DDBJ databases">
        <title>Streptomyces corallinus and Kineosporia corallina sp. nov., two new coral-derived marine actinobacteria.</title>
        <authorList>
            <person name="Buangrab K."/>
            <person name="Sutthacheep M."/>
            <person name="Yeemin T."/>
            <person name="Harunari E."/>
            <person name="Igarashi Y."/>
            <person name="Sripreechasak P."/>
            <person name="Kanchanasin P."/>
            <person name="Tanasupawat S."/>
            <person name="Phongsopitanun W."/>
        </authorList>
    </citation>
    <scope>NUCLEOTIDE SEQUENCE</scope>
    <source>
        <strain evidence="3">JCM 31032</strain>
    </source>
</reference>
<dbReference type="InterPro" id="IPR052019">
    <property type="entry name" value="F420H2_bilvrd_red/Heme_oxyg"/>
</dbReference>
<dbReference type="AlphaFoldDB" id="A0A9X1NIF7"/>
<dbReference type="PANTHER" id="PTHR35176:SF1">
    <property type="entry name" value="F420H(2)-DEPENDENT BILIVERDIN REDUCTASE"/>
    <property type="match status" value="1"/>
</dbReference>
<dbReference type="EMBL" id="JAJOMB010000013">
    <property type="protein sequence ID" value="MCD5313821.1"/>
    <property type="molecule type" value="Genomic_DNA"/>
</dbReference>
<dbReference type="SUPFAM" id="SSF50475">
    <property type="entry name" value="FMN-binding split barrel"/>
    <property type="match status" value="1"/>
</dbReference>
<feature type="domain" description="Pyridoxamine 5'-phosphate oxidase N-terminal" evidence="2">
    <location>
        <begin position="14"/>
        <end position="126"/>
    </location>
</feature>
<name>A0A9X1NIF7_9ACTN</name>
<dbReference type="GO" id="GO:0005829">
    <property type="term" value="C:cytosol"/>
    <property type="evidence" value="ECO:0007669"/>
    <property type="project" value="TreeGrafter"/>
</dbReference>
<dbReference type="PANTHER" id="PTHR35176">
    <property type="entry name" value="HEME OXYGENASE HI_0854-RELATED"/>
    <property type="match status" value="1"/>
</dbReference>
<dbReference type="NCBIfam" id="TIGR03618">
    <property type="entry name" value="Rv1155_F420"/>
    <property type="match status" value="1"/>
</dbReference>
<sequence>MSLDPACLPDGALPLLTERHLATLTTLRADGSPHVTPVGFTWDAEAQLVRVICSGTSVKARNAARGGRAAVAVVDGRYWLTLEGKASVLTDASDVQEAERRYTERYKPPRENPARVVVTIKVDRVLGHVPTP</sequence>
<dbReference type="Proteomes" id="UP001138997">
    <property type="component" value="Unassembled WGS sequence"/>
</dbReference>
<evidence type="ECO:0000256" key="1">
    <source>
        <dbReference type="ARBA" id="ARBA00023002"/>
    </source>
</evidence>
<protein>
    <submittedName>
        <fullName evidence="3">TIGR03618 family F420-dependent PPOX class oxidoreductase</fullName>
    </submittedName>
</protein>
<dbReference type="InterPro" id="IPR012349">
    <property type="entry name" value="Split_barrel_FMN-bd"/>
</dbReference>
<gene>
    <name evidence="3" type="ORF">LR394_23210</name>
</gene>
<accession>A0A9X1NIF7</accession>
<dbReference type="RefSeq" id="WP_231445493.1">
    <property type="nucleotide sequence ID" value="NZ_JAJOMB010000013.1"/>
</dbReference>
<comment type="caution">
    <text evidence="3">The sequence shown here is derived from an EMBL/GenBank/DDBJ whole genome shotgun (WGS) entry which is preliminary data.</text>
</comment>
<dbReference type="GO" id="GO:0070967">
    <property type="term" value="F:coenzyme F420 binding"/>
    <property type="evidence" value="ECO:0007669"/>
    <property type="project" value="TreeGrafter"/>
</dbReference>